<feature type="region of interest" description="Disordered" evidence="1">
    <location>
        <begin position="32"/>
        <end position="162"/>
    </location>
</feature>
<feature type="compositionally biased region" description="Acidic residues" evidence="1">
    <location>
        <begin position="138"/>
        <end position="162"/>
    </location>
</feature>
<dbReference type="OrthoDB" id="10430817at2759"/>
<feature type="chain" id="PRO_5013071339" description="Secreted protein" evidence="3">
    <location>
        <begin position="20"/>
        <end position="289"/>
    </location>
</feature>
<name>A0A1V9YNG2_ACHHY</name>
<keyword evidence="2" id="KW-0472">Membrane</keyword>
<dbReference type="AlphaFoldDB" id="A0A1V9YNG2"/>
<keyword evidence="2" id="KW-0812">Transmembrane</keyword>
<keyword evidence="3" id="KW-0732">Signal</keyword>
<evidence type="ECO:0000256" key="3">
    <source>
        <dbReference type="SAM" id="SignalP"/>
    </source>
</evidence>
<comment type="caution">
    <text evidence="4">The sequence shown here is derived from an EMBL/GenBank/DDBJ whole genome shotgun (WGS) entry which is preliminary data.</text>
</comment>
<accession>A0A1V9YNG2</accession>
<evidence type="ECO:0000256" key="1">
    <source>
        <dbReference type="SAM" id="MobiDB-lite"/>
    </source>
</evidence>
<reference evidence="4 5" key="1">
    <citation type="journal article" date="2014" name="Genome Biol. Evol.">
        <title>The secreted proteins of Achlya hypogyna and Thraustotheca clavata identify the ancestral oomycete secretome and reveal gene acquisitions by horizontal gene transfer.</title>
        <authorList>
            <person name="Misner I."/>
            <person name="Blouin N."/>
            <person name="Leonard G."/>
            <person name="Richards T.A."/>
            <person name="Lane C.E."/>
        </authorList>
    </citation>
    <scope>NUCLEOTIDE SEQUENCE [LARGE SCALE GENOMIC DNA]</scope>
    <source>
        <strain evidence="4 5">ATCC 48635</strain>
    </source>
</reference>
<feature type="compositionally biased region" description="Acidic residues" evidence="1">
    <location>
        <begin position="75"/>
        <end position="131"/>
    </location>
</feature>
<proteinExistence type="predicted"/>
<keyword evidence="2" id="KW-1133">Transmembrane helix</keyword>
<dbReference type="Proteomes" id="UP000243579">
    <property type="component" value="Unassembled WGS sequence"/>
</dbReference>
<feature type="signal peptide" evidence="3">
    <location>
        <begin position="1"/>
        <end position="19"/>
    </location>
</feature>
<sequence length="289" mass="31292">MVKGLVWFVGALVVAAAGADLGSHRMLRHAGHEKNPTHLGHPVSLGSSTDDDASLDSDVSEAAEVAPFVFSVQEVPDDEEPTDDEPTDDEPTDDEPTDDEPADDEPTDDEPADDEPSDDEPWDEELTDEPCDDKPTDEPWDEEPTEPADDEPTDEPWDDDTTEAPIDAIMNTKHGHTSRKPVPEDSANTGTAEIPWWAMEAATVAPTTQQAIPQETTSAPVKAMNFQANSASTSDKTEDHTTPFIIGGGVAGCVCILAVTAYIRRRPKEPVDPLKSRMRSVYVIDAHTL</sequence>
<dbReference type="EMBL" id="JNBR01001456">
    <property type="protein sequence ID" value="OQR87235.1"/>
    <property type="molecule type" value="Genomic_DNA"/>
</dbReference>
<organism evidence="4 5">
    <name type="scientific">Achlya hypogyna</name>
    <name type="common">Oomycete</name>
    <name type="synonym">Protoachlya hypogyna</name>
    <dbReference type="NCBI Taxonomy" id="1202772"/>
    <lineage>
        <taxon>Eukaryota</taxon>
        <taxon>Sar</taxon>
        <taxon>Stramenopiles</taxon>
        <taxon>Oomycota</taxon>
        <taxon>Saprolegniomycetes</taxon>
        <taxon>Saprolegniales</taxon>
        <taxon>Achlyaceae</taxon>
        <taxon>Achlya</taxon>
    </lineage>
</organism>
<evidence type="ECO:0000313" key="5">
    <source>
        <dbReference type="Proteomes" id="UP000243579"/>
    </source>
</evidence>
<feature type="compositionally biased region" description="Acidic residues" evidence="1">
    <location>
        <begin position="49"/>
        <end position="61"/>
    </location>
</feature>
<dbReference type="STRING" id="1202772.A0A1V9YNG2"/>
<evidence type="ECO:0000256" key="2">
    <source>
        <dbReference type="SAM" id="Phobius"/>
    </source>
</evidence>
<feature type="region of interest" description="Disordered" evidence="1">
    <location>
        <begin position="170"/>
        <end position="189"/>
    </location>
</feature>
<protein>
    <recommendedName>
        <fullName evidence="6">Secreted protein</fullName>
    </recommendedName>
</protein>
<feature type="transmembrane region" description="Helical" evidence="2">
    <location>
        <begin position="244"/>
        <end position="263"/>
    </location>
</feature>
<keyword evidence="5" id="KW-1185">Reference proteome</keyword>
<gene>
    <name evidence="4" type="ORF">ACHHYP_09330</name>
</gene>
<evidence type="ECO:0000313" key="4">
    <source>
        <dbReference type="EMBL" id="OQR87235.1"/>
    </source>
</evidence>
<evidence type="ECO:0008006" key="6">
    <source>
        <dbReference type="Google" id="ProtNLM"/>
    </source>
</evidence>